<dbReference type="PANTHER" id="PTHR30373:SF2">
    <property type="entry name" value="UPF0603 PROTEIN YGCG"/>
    <property type="match status" value="1"/>
</dbReference>
<organism evidence="5 6">
    <name type="scientific">Heyndrickxia coagulans</name>
    <name type="common">Weizmannia coagulans</name>
    <dbReference type="NCBI Taxonomy" id="1398"/>
    <lineage>
        <taxon>Bacteria</taxon>
        <taxon>Bacillati</taxon>
        <taxon>Bacillota</taxon>
        <taxon>Bacilli</taxon>
        <taxon>Bacillales</taxon>
        <taxon>Bacillaceae</taxon>
        <taxon>Heyndrickxia</taxon>
    </lineage>
</organism>
<gene>
    <name evidence="5" type="ORF">QN341_08395</name>
</gene>
<dbReference type="AlphaFoldDB" id="A0AAW7CCE5"/>
<evidence type="ECO:0000256" key="2">
    <source>
        <dbReference type="SAM" id="Phobius"/>
    </source>
</evidence>
<dbReference type="InterPro" id="IPR007621">
    <property type="entry name" value="TPM_dom"/>
</dbReference>
<feature type="transmembrane region" description="Helical" evidence="2">
    <location>
        <begin position="198"/>
        <end position="224"/>
    </location>
</feature>
<evidence type="ECO:0000256" key="1">
    <source>
        <dbReference type="SAM" id="MobiDB-lite"/>
    </source>
</evidence>
<dbReference type="EMBL" id="JASUZX010000001">
    <property type="protein sequence ID" value="MDL5041104.1"/>
    <property type="molecule type" value="Genomic_DNA"/>
</dbReference>
<dbReference type="Proteomes" id="UP001223084">
    <property type="component" value="Unassembled WGS sequence"/>
</dbReference>
<dbReference type="PANTHER" id="PTHR30373">
    <property type="entry name" value="UPF0603 PROTEIN YGCG"/>
    <property type="match status" value="1"/>
</dbReference>
<protein>
    <submittedName>
        <fullName evidence="5">TPM domain-containing protein</fullName>
    </submittedName>
</protein>
<evidence type="ECO:0000313" key="5">
    <source>
        <dbReference type="EMBL" id="MDL5041104.1"/>
    </source>
</evidence>
<feature type="signal peptide" evidence="3">
    <location>
        <begin position="1"/>
        <end position="27"/>
    </location>
</feature>
<feature type="domain" description="TPM" evidence="4">
    <location>
        <begin position="40"/>
        <end position="164"/>
    </location>
</feature>
<evidence type="ECO:0000256" key="3">
    <source>
        <dbReference type="SAM" id="SignalP"/>
    </source>
</evidence>
<keyword evidence="2" id="KW-0472">Membrane</keyword>
<name>A0AAW7CCE5_HEYCO</name>
<reference evidence="5" key="1">
    <citation type="submission" date="2023-06" db="EMBL/GenBank/DDBJ databases">
        <title>Probiogenomic evaluation and L lactic producing Weizmannia coaggulans BKMTCR2-2 from tree bark.</title>
        <authorList>
            <person name="Mahittikon J."/>
            <person name="Tanasupawat S."/>
        </authorList>
    </citation>
    <scope>NUCLEOTIDE SEQUENCE</scope>
    <source>
        <strain evidence="5">BKMTCR2-2</strain>
    </source>
</reference>
<feature type="region of interest" description="Disordered" evidence="1">
    <location>
        <begin position="241"/>
        <end position="261"/>
    </location>
</feature>
<keyword evidence="3" id="KW-0732">Signal</keyword>
<keyword evidence="2" id="KW-1133">Transmembrane helix</keyword>
<evidence type="ECO:0000259" key="4">
    <source>
        <dbReference type="Pfam" id="PF04536"/>
    </source>
</evidence>
<sequence>MKKAALITAVFLTFLFAVCSAVSGVRAATDIPEPVGDIYVQDFAGVLTDSQKQELVSLGKQLDEQTKAQVAVLTVNTIGKDTTIEAYANKAFRQYGLGNKSMNNGVLLVLAVKDRKIRIEVGYGLEGALPDGKVGRILDQYAIPYLKENKPDAAVINTYKELATETAKEYNVNLQAHPKAYEQPSSSQASPLSCWKQILIGLGILILIFIDFKFLGGTMTYFLLNILMMFFRGGGGGGGSGGGSSKGGGGSSGGGGASRGW</sequence>
<proteinExistence type="predicted"/>
<keyword evidence="2" id="KW-0812">Transmembrane</keyword>
<dbReference type="Pfam" id="PF04536">
    <property type="entry name" value="TPM_phosphatase"/>
    <property type="match status" value="1"/>
</dbReference>
<feature type="chain" id="PRO_5043678362" evidence="3">
    <location>
        <begin position="28"/>
        <end position="261"/>
    </location>
</feature>
<dbReference type="RefSeq" id="WP_285958241.1">
    <property type="nucleotide sequence ID" value="NZ_JASUZX010000001.1"/>
</dbReference>
<comment type="caution">
    <text evidence="5">The sequence shown here is derived from an EMBL/GenBank/DDBJ whole genome shotgun (WGS) entry which is preliminary data.</text>
</comment>
<dbReference type="Gene3D" id="3.10.310.50">
    <property type="match status" value="1"/>
</dbReference>
<evidence type="ECO:0000313" key="6">
    <source>
        <dbReference type="Proteomes" id="UP001223084"/>
    </source>
</evidence>
<accession>A0AAW7CCE5</accession>